<reference evidence="3" key="1">
    <citation type="submission" date="2019-12" db="EMBL/GenBank/DDBJ databases">
        <title>Genome sequencing and annotation of Brassica cretica.</title>
        <authorList>
            <person name="Studholme D.J."/>
            <person name="Sarris P."/>
        </authorList>
    </citation>
    <scope>NUCLEOTIDE SEQUENCE</scope>
    <source>
        <strain evidence="3">PFS-109/04</strain>
        <tissue evidence="3">Leaf</tissue>
    </source>
</reference>
<feature type="compositionally biased region" description="Basic and acidic residues" evidence="2">
    <location>
        <begin position="1"/>
        <end position="11"/>
    </location>
</feature>
<evidence type="ECO:0000313" key="3">
    <source>
        <dbReference type="EMBL" id="KAF3559945.1"/>
    </source>
</evidence>
<dbReference type="EMBL" id="QGKX02000996">
    <property type="protein sequence ID" value="KAF3559945.1"/>
    <property type="molecule type" value="Genomic_DNA"/>
</dbReference>
<feature type="region of interest" description="Disordered" evidence="2">
    <location>
        <begin position="221"/>
        <end position="250"/>
    </location>
</feature>
<sequence>MTTRSDPDERLAQNPQTSSVKASIFRDGFSQESLKAVSLPPLEKEDSVREMMSSEKEVKSPPLASVLEKDEETIRSESAEASFSKEREAMGVDCPGVVSVPETTSAFLEEDGIGEELKQVKKTSASNISEVSTEGDQVVEADGSVVCISEKKEQEDSDVQADVDTLAMASDVRIIEKNGNHQHQKVERVRVKDNAFVGRSVKIDVVDDTALLNVVPFSKKAKDHPKHKRNGGKHIVVSGKQQDKGNASKVGEGSQLRIMYSINQMKSMRYANMGNQKKLWSDVYARLLPELVIEYEGLVVSLKNQKTSKSNMRESGIGTKEVIDELTLEEEEEYTEENDDYNSILKPAFAVDGEPDFESGPPEERSDCKWVVALCASVETPLDGDTCASLRALVRKCASLRALEVEDEQVIIMANMLISHHHRRQILWPNERSVALLPLHFCGYPSPSPAEGLSQPSPPPAPESVESSGPLMVLVTPLRTTAAECRVDLYSSQCVLFTSSLLLTPDPCRSPHTLST</sequence>
<evidence type="ECO:0000256" key="1">
    <source>
        <dbReference type="ARBA" id="ARBA00025758"/>
    </source>
</evidence>
<comment type="caution">
    <text evidence="3">The sequence shown here is derived from an EMBL/GenBank/DDBJ whole genome shotgun (WGS) entry which is preliminary data.</text>
</comment>
<proteinExistence type="inferred from homology"/>
<evidence type="ECO:0000256" key="2">
    <source>
        <dbReference type="SAM" id="MobiDB-lite"/>
    </source>
</evidence>
<protein>
    <submittedName>
        <fullName evidence="3">Uncharacterized protein</fullName>
    </submittedName>
</protein>
<feature type="compositionally biased region" description="Basic residues" evidence="2">
    <location>
        <begin position="221"/>
        <end position="232"/>
    </location>
</feature>
<feature type="region of interest" description="Disordered" evidence="2">
    <location>
        <begin position="448"/>
        <end position="468"/>
    </location>
</feature>
<organism evidence="3 4">
    <name type="scientific">Brassica cretica</name>
    <name type="common">Mustard</name>
    <dbReference type="NCBI Taxonomy" id="69181"/>
    <lineage>
        <taxon>Eukaryota</taxon>
        <taxon>Viridiplantae</taxon>
        <taxon>Streptophyta</taxon>
        <taxon>Embryophyta</taxon>
        <taxon>Tracheophyta</taxon>
        <taxon>Spermatophyta</taxon>
        <taxon>Magnoliopsida</taxon>
        <taxon>eudicotyledons</taxon>
        <taxon>Gunneridae</taxon>
        <taxon>Pentapetalae</taxon>
        <taxon>rosids</taxon>
        <taxon>malvids</taxon>
        <taxon>Brassicales</taxon>
        <taxon>Brassicaceae</taxon>
        <taxon>Brassiceae</taxon>
        <taxon>Brassica</taxon>
    </lineage>
</organism>
<dbReference type="Proteomes" id="UP000712600">
    <property type="component" value="Unassembled WGS sequence"/>
</dbReference>
<evidence type="ECO:0000313" key="4">
    <source>
        <dbReference type="Proteomes" id="UP000712600"/>
    </source>
</evidence>
<feature type="compositionally biased region" description="Basic and acidic residues" evidence="2">
    <location>
        <begin position="42"/>
        <end position="59"/>
    </location>
</feature>
<dbReference type="PANTHER" id="PTHR12794:SF0">
    <property type="entry name" value="GEM-ASSOCIATED PROTEIN 2"/>
    <property type="match status" value="1"/>
</dbReference>
<dbReference type="InterPro" id="IPR035426">
    <property type="entry name" value="Gemin2/Brr1"/>
</dbReference>
<dbReference type="Pfam" id="PF04938">
    <property type="entry name" value="SIP1"/>
    <property type="match status" value="1"/>
</dbReference>
<name>A0A8S9R8K5_BRACR</name>
<dbReference type="GO" id="GO:0005634">
    <property type="term" value="C:nucleus"/>
    <property type="evidence" value="ECO:0007669"/>
    <property type="project" value="TreeGrafter"/>
</dbReference>
<dbReference type="AlphaFoldDB" id="A0A8S9R8K5"/>
<comment type="similarity">
    <text evidence="1">Belongs to the gemin-2 family.</text>
</comment>
<dbReference type="PANTHER" id="PTHR12794">
    <property type="entry name" value="GEMIN2"/>
    <property type="match status" value="1"/>
</dbReference>
<gene>
    <name evidence="3" type="ORF">F2Q69_00017892</name>
</gene>
<dbReference type="GO" id="GO:0000387">
    <property type="term" value="P:spliceosomal snRNP assembly"/>
    <property type="evidence" value="ECO:0007669"/>
    <property type="project" value="InterPro"/>
</dbReference>
<feature type="compositionally biased region" description="Basic and acidic residues" evidence="2">
    <location>
        <begin position="72"/>
        <end position="83"/>
    </location>
</feature>
<feature type="region of interest" description="Disordered" evidence="2">
    <location>
        <begin position="1"/>
        <end position="83"/>
    </location>
</feature>
<dbReference type="Gene3D" id="1.20.58.1070">
    <property type="match status" value="1"/>
</dbReference>
<dbReference type="GO" id="GO:0032797">
    <property type="term" value="C:SMN complex"/>
    <property type="evidence" value="ECO:0007669"/>
    <property type="project" value="TreeGrafter"/>
</dbReference>
<accession>A0A8S9R8K5</accession>